<gene>
    <name evidence="2" type="ORF">CR513_44057</name>
</gene>
<sequence>MKMKKKVEVVAPGNGDEVDDVSNPDGQCDNDHLGQGHREKCTSIRLRDYVTNIIRKMMITTKHELVSFHEVVKDSWWRKAMQNEIYALENNET</sequence>
<evidence type="ECO:0000313" key="3">
    <source>
        <dbReference type="Proteomes" id="UP000257109"/>
    </source>
</evidence>
<evidence type="ECO:0000256" key="1">
    <source>
        <dbReference type="SAM" id="MobiDB-lite"/>
    </source>
</evidence>
<accession>A0A371FD25</accession>
<reference evidence="2" key="1">
    <citation type="submission" date="2018-05" db="EMBL/GenBank/DDBJ databases">
        <title>Draft genome of Mucuna pruriens seed.</title>
        <authorList>
            <person name="Nnadi N.E."/>
            <person name="Vos R."/>
            <person name="Hasami M.H."/>
            <person name="Devisetty U.K."/>
            <person name="Aguiy J.C."/>
        </authorList>
    </citation>
    <scope>NUCLEOTIDE SEQUENCE [LARGE SCALE GENOMIC DNA]</scope>
    <source>
        <strain evidence="2">JCA_2017</strain>
    </source>
</reference>
<evidence type="ECO:0000313" key="2">
    <source>
        <dbReference type="EMBL" id="RDX76003.1"/>
    </source>
</evidence>
<keyword evidence="3" id="KW-1185">Reference proteome</keyword>
<feature type="region of interest" description="Disordered" evidence="1">
    <location>
        <begin position="1"/>
        <end position="36"/>
    </location>
</feature>
<dbReference type="AlphaFoldDB" id="A0A371FD25"/>
<organism evidence="2 3">
    <name type="scientific">Mucuna pruriens</name>
    <name type="common">Velvet bean</name>
    <name type="synonym">Dolichos pruriens</name>
    <dbReference type="NCBI Taxonomy" id="157652"/>
    <lineage>
        <taxon>Eukaryota</taxon>
        <taxon>Viridiplantae</taxon>
        <taxon>Streptophyta</taxon>
        <taxon>Embryophyta</taxon>
        <taxon>Tracheophyta</taxon>
        <taxon>Spermatophyta</taxon>
        <taxon>Magnoliopsida</taxon>
        <taxon>eudicotyledons</taxon>
        <taxon>Gunneridae</taxon>
        <taxon>Pentapetalae</taxon>
        <taxon>rosids</taxon>
        <taxon>fabids</taxon>
        <taxon>Fabales</taxon>
        <taxon>Fabaceae</taxon>
        <taxon>Papilionoideae</taxon>
        <taxon>50 kb inversion clade</taxon>
        <taxon>NPAAA clade</taxon>
        <taxon>indigoferoid/millettioid clade</taxon>
        <taxon>Phaseoleae</taxon>
        <taxon>Mucuna</taxon>
    </lineage>
</organism>
<proteinExistence type="predicted"/>
<dbReference type="Proteomes" id="UP000257109">
    <property type="component" value="Unassembled WGS sequence"/>
</dbReference>
<dbReference type="EMBL" id="QJKJ01009657">
    <property type="protein sequence ID" value="RDX76003.1"/>
    <property type="molecule type" value="Genomic_DNA"/>
</dbReference>
<protein>
    <submittedName>
        <fullName evidence="2">Uncharacterized protein</fullName>
    </submittedName>
</protein>
<comment type="caution">
    <text evidence="2">The sequence shown here is derived from an EMBL/GenBank/DDBJ whole genome shotgun (WGS) entry which is preliminary data.</text>
</comment>
<feature type="non-terminal residue" evidence="2">
    <location>
        <position position="1"/>
    </location>
</feature>
<name>A0A371FD25_MUCPR</name>